<evidence type="ECO:0000313" key="2">
    <source>
        <dbReference type="Proteomes" id="UP000707731"/>
    </source>
</evidence>
<gene>
    <name evidence="1" type="ORF">IU449_26955</name>
</gene>
<keyword evidence="2" id="KW-1185">Reference proteome</keyword>
<sequence length="123" mass="13957">MTTTHNIPLMRKILRHIDRHPFQFAADDFTRDILGWAVKLSDTDWAHVDPDAGYDAVELVNYRTGQYAHIAVVGAQLLGTTAEETEHLMYISRRACIDWLNDAINIYENRVIDAMEKDLGAAA</sequence>
<protein>
    <submittedName>
        <fullName evidence="1">Uncharacterized protein</fullName>
    </submittedName>
</protein>
<evidence type="ECO:0000313" key="1">
    <source>
        <dbReference type="EMBL" id="MBF6358140.1"/>
    </source>
</evidence>
<comment type="caution">
    <text evidence="1">The sequence shown here is derived from an EMBL/GenBank/DDBJ whole genome shotgun (WGS) entry which is preliminary data.</text>
</comment>
<dbReference type="RefSeq" id="WP_195004979.1">
    <property type="nucleotide sequence ID" value="NZ_JADLQN010000010.1"/>
</dbReference>
<reference evidence="1 2" key="1">
    <citation type="submission" date="2020-10" db="EMBL/GenBank/DDBJ databases">
        <title>Identification of Nocardia species via Next-generation sequencing and recognition of intraspecies genetic diversity.</title>
        <authorList>
            <person name="Li P."/>
            <person name="Li P."/>
            <person name="Lu B."/>
        </authorList>
    </citation>
    <scope>NUCLEOTIDE SEQUENCE [LARGE SCALE GENOMIC DNA]</scope>
    <source>
        <strain evidence="1 2">BJ06-0143</strain>
    </source>
</reference>
<dbReference type="Proteomes" id="UP000707731">
    <property type="component" value="Unassembled WGS sequence"/>
</dbReference>
<organism evidence="1 2">
    <name type="scientific">Nocardia higoensis</name>
    <dbReference type="NCBI Taxonomy" id="228599"/>
    <lineage>
        <taxon>Bacteria</taxon>
        <taxon>Bacillati</taxon>
        <taxon>Actinomycetota</taxon>
        <taxon>Actinomycetes</taxon>
        <taxon>Mycobacteriales</taxon>
        <taxon>Nocardiaceae</taxon>
        <taxon>Nocardia</taxon>
    </lineage>
</organism>
<proteinExistence type="predicted"/>
<name>A0ABS0DI52_9NOCA</name>
<accession>A0ABS0DI52</accession>
<dbReference type="EMBL" id="JADLQN010000010">
    <property type="protein sequence ID" value="MBF6358140.1"/>
    <property type="molecule type" value="Genomic_DNA"/>
</dbReference>